<proteinExistence type="predicted"/>
<organism evidence="1 2">
    <name type="scientific">Diphasiastrum complanatum</name>
    <name type="common">Issler's clubmoss</name>
    <name type="synonym">Lycopodium complanatum</name>
    <dbReference type="NCBI Taxonomy" id="34168"/>
    <lineage>
        <taxon>Eukaryota</taxon>
        <taxon>Viridiplantae</taxon>
        <taxon>Streptophyta</taxon>
        <taxon>Embryophyta</taxon>
        <taxon>Tracheophyta</taxon>
        <taxon>Lycopodiopsida</taxon>
        <taxon>Lycopodiales</taxon>
        <taxon>Lycopodiaceae</taxon>
        <taxon>Lycopodioideae</taxon>
        <taxon>Diphasiastrum</taxon>
    </lineage>
</organism>
<keyword evidence="2" id="KW-1185">Reference proteome</keyword>
<dbReference type="EMBL" id="CM055107">
    <property type="protein sequence ID" value="KAJ7527433.1"/>
    <property type="molecule type" value="Genomic_DNA"/>
</dbReference>
<sequence>MVSVLGLQSFQPSSAPPRLDGGIYSVAVIGLGMVGSAACRHLSSGSLSVVGIGPSEPLDWKSHTEIFASHYDQGRITRIVDRDTVWSKLAARSINSYEQIEKESGISFHGKVGSLRVSPFYGQEADSLAKSLQVGTDNGACTELINGGDALKFKFPYLQFKSEEVGAMEYGGAGYINPRETVKAQLEAAQRRGVSILRELVTKIEPFSDGVRIFTNGESMILAKKVLICTEAYTNFILPGRKLDLRTQAVSILLAEIASDEQRRLQGMPSFIWRLDAHPFLHSVYGCPPVVYPDGKTYVKIGGTAWEPRYVSNREEFLHWFHSDGAKDETEALLDVLTTLLPGLSIKSLATKPCVVSYTAHGYPYIDSLDDEQLDEARIFVAVGGCGASAKSSDEIARMACLLVENGKWSYDLDAALFKAVFLDETET</sequence>
<gene>
    <name evidence="1" type="ORF">O6H91_16G054000</name>
</gene>
<protein>
    <submittedName>
        <fullName evidence="1">Uncharacterized protein</fullName>
    </submittedName>
</protein>
<reference evidence="2" key="1">
    <citation type="journal article" date="2024" name="Proc. Natl. Acad. Sci. U.S.A.">
        <title>Extraordinary preservation of gene collinearity over three hundred million years revealed in homosporous lycophytes.</title>
        <authorList>
            <person name="Li C."/>
            <person name="Wickell D."/>
            <person name="Kuo L.Y."/>
            <person name="Chen X."/>
            <person name="Nie B."/>
            <person name="Liao X."/>
            <person name="Peng D."/>
            <person name="Ji J."/>
            <person name="Jenkins J."/>
            <person name="Williams M."/>
            <person name="Shu S."/>
            <person name="Plott C."/>
            <person name="Barry K."/>
            <person name="Rajasekar S."/>
            <person name="Grimwood J."/>
            <person name="Han X."/>
            <person name="Sun S."/>
            <person name="Hou Z."/>
            <person name="He W."/>
            <person name="Dai G."/>
            <person name="Sun C."/>
            <person name="Schmutz J."/>
            <person name="Leebens-Mack J.H."/>
            <person name="Li F.W."/>
            <person name="Wang L."/>
        </authorList>
    </citation>
    <scope>NUCLEOTIDE SEQUENCE [LARGE SCALE GENOMIC DNA]</scope>
    <source>
        <strain evidence="2">cv. PW_Plant_1</strain>
    </source>
</reference>
<comment type="caution">
    <text evidence="1">The sequence shown here is derived from an EMBL/GenBank/DDBJ whole genome shotgun (WGS) entry which is preliminary data.</text>
</comment>
<accession>A0ACC2BCD6</accession>
<name>A0ACC2BCD6_DIPCM</name>
<dbReference type="Proteomes" id="UP001162992">
    <property type="component" value="Chromosome 16"/>
</dbReference>
<evidence type="ECO:0000313" key="1">
    <source>
        <dbReference type="EMBL" id="KAJ7527433.1"/>
    </source>
</evidence>
<evidence type="ECO:0000313" key="2">
    <source>
        <dbReference type="Proteomes" id="UP001162992"/>
    </source>
</evidence>